<evidence type="ECO:0000313" key="2">
    <source>
        <dbReference type="Proteomes" id="UP000694005"/>
    </source>
</evidence>
<accession>A0A8D9CUY7</accession>
<reference evidence="1 2" key="1">
    <citation type="submission" date="2021-07" db="EMBL/GenBank/DDBJ databases">
        <authorList>
            <consortium name="Genoscope - CEA"/>
            <person name="William W."/>
        </authorList>
    </citation>
    <scope>NUCLEOTIDE SEQUENCE [LARGE SCALE GENOMIC DNA]</scope>
</reference>
<dbReference type="AlphaFoldDB" id="A0A8D9CUY7"/>
<name>A0A8D9CUY7_BRACM</name>
<dbReference type="EMBL" id="LS974625">
    <property type="protein sequence ID" value="CAG7863734.1"/>
    <property type="molecule type" value="Genomic_DNA"/>
</dbReference>
<sequence>MSVRLYCLWLELYVTFGDRDVDSYRRQRLEEDGITISTIGVATHTKITITELEDMHVDELEKIRRASYALTQK</sequence>
<protein>
    <submittedName>
        <fullName evidence="1">Uncharacterized protein</fullName>
    </submittedName>
</protein>
<evidence type="ECO:0000313" key="1">
    <source>
        <dbReference type="EMBL" id="CAG7863734.1"/>
    </source>
</evidence>
<proteinExistence type="predicted"/>
<dbReference type="Proteomes" id="UP000694005">
    <property type="component" value="Chromosome A09"/>
</dbReference>
<organism evidence="1 2">
    <name type="scientific">Brassica campestris</name>
    <name type="common">Field mustard</name>
    <dbReference type="NCBI Taxonomy" id="3711"/>
    <lineage>
        <taxon>Eukaryota</taxon>
        <taxon>Viridiplantae</taxon>
        <taxon>Streptophyta</taxon>
        <taxon>Embryophyta</taxon>
        <taxon>Tracheophyta</taxon>
        <taxon>Spermatophyta</taxon>
        <taxon>Magnoliopsida</taxon>
        <taxon>eudicotyledons</taxon>
        <taxon>Gunneridae</taxon>
        <taxon>Pentapetalae</taxon>
        <taxon>rosids</taxon>
        <taxon>malvids</taxon>
        <taxon>Brassicales</taxon>
        <taxon>Brassicaceae</taxon>
        <taxon>Brassiceae</taxon>
        <taxon>Brassica</taxon>
    </lineage>
</organism>
<gene>
    <name evidence="1" type="ORF">BRAPAZ1V2_A09P42010.2</name>
</gene>
<dbReference type="Gramene" id="A09p42010.2_BraZ1">
    <property type="protein sequence ID" value="A09p42010.2_BraZ1.CDS"/>
    <property type="gene ID" value="A09g42010.2_BraZ1"/>
</dbReference>